<dbReference type="Pfam" id="PF13628">
    <property type="entry name" value="DUF4142"/>
    <property type="match status" value="1"/>
</dbReference>
<feature type="chain" id="PRO_5003363531" description="DUF4142 domain-containing protein" evidence="1">
    <location>
        <begin position="27"/>
        <end position="184"/>
    </location>
</feature>
<dbReference type="EMBL" id="BABS01000020">
    <property type="protein sequence ID" value="GAA08000.1"/>
    <property type="molecule type" value="Genomic_DNA"/>
</dbReference>
<dbReference type="Gene3D" id="1.20.1260.10">
    <property type="match status" value="1"/>
</dbReference>
<dbReference type="InterPro" id="IPR012347">
    <property type="entry name" value="Ferritin-like"/>
</dbReference>
<organism evidence="3 4">
    <name type="scientific">Acetobacter tropicalis NBRC 101654</name>
    <dbReference type="NCBI Taxonomy" id="749388"/>
    <lineage>
        <taxon>Bacteria</taxon>
        <taxon>Pseudomonadati</taxon>
        <taxon>Pseudomonadota</taxon>
        <taxon>Alphaproteobacteria</taxon>
        <taxon>Acetobacterales</taxon>
        <taxon>Acetobacteraceae</taxon>
        <taxon>Acetobacter</taxon>
    </lineage>
</organism>
<evidence type="ECO:0000313" key="4">
    <source>
        <dbReference type="Proteomes" id="UP000004319"/>
    </source>
</evidence>
<proteinExistence type="predicted"/>
<evidence type="ECO:0000259" key="2">
    <source>
        <dbReference type="Pfam" id="PF13628"/>
    </source>
</evidence>
<protein>
    <recommendedName>
        <fullName evidence="2">DUF4142 domain-containing protein</fullName>
    </recommendedName>
</protein>
<dbReference type="AlphaFoldDB" id="F7VCA5"/>
<gene>
    <name evidence="3" type="ORF">ATPR_1004</name>
</gene>
<sequence>MLIMLVLSRRKALACSPLLVTLFALSACISPGQPPAPPLPALEKAAPFTSADADFVQKLNDMDLTHIALANIAKTHAARNDIALLSTTIAKELTENHDTLTKLATTHTLTLPAKPSAQSQKVIDQLQHLHGSAFDRSYTRYFTTSTTKMKSVLEAQITTSKNTDLVKLATDTKTKLTTYQSEIK</sequence>
<dbReference type="PANTHER" id="PTHR38593">
    <property type="entry name" value="BLR2558 PROTEIN"/>
    <property type="match status" value="1"/>
</dbReference>
<name>F7VCA5_9PROT</name>
<dbReference type="InterPro" id="IPR025419">
    <property type="entry name" value="DUF4142"/>
</dbReference>
<dbReference type="PANTHER" id="PTHR38593:SF1">
    <property type="entry name" value="BLR2558 PROTEIN"/>
    <property type="match status" value="1"/>
</dbReference>
<reference evidence="3 4" key="1">
    <citation type="journal article" date="2011" name="Biochem. Biophys. Res. Commun.">
        <title>Increased number of Arginine-based salt bridges contributes to the thermotolerance of thermotolerant acetic acid bacteria, Acetobacter tropicalis SKU1100.</title>
        <authorList>
            <person name="Matsutani M."/>
            <person name="Hirakawa H."/>
            <person name="Nishikura M."/>
            <person name="Soemphol W."/>
            <person name="Ali I.A.I."/>
            <person name="Yakushi T."/>
            <person name="Matsushita K."/>
        </authorList>
    </citation>
    <scope>NUCLEOTIDE SEQUENCE [LARGE SCALE GENOMIC DNA]</scope>
    <source>
        <strain evidence="3 4">NBRC 101654</strain>
    </source>
</reference>
<feature type="signal peptide" evidence="1">
    <location>
        <begin position="1"/>
        <end position="26"/>
    </location>
</feature>
<evidence type="ECO:0000313" key="3">
    <source>
        <dbReference type="EMBL" id="GAA08000.1"/>
    </source>
</evidence>
<comment type="caution">
    <text evidence="3">The sequence shown here is derived from an EMBL/GenBank/DDBJ whole genome shotgun (WGS) entry which is preliminary data.</text>
</comment>
<keyword evidence="1" id="KW-0732">Signal</keyword>
<evidence type="ECO:0000256" key="1">
    <source>
        <dbReference type="SAM" id="SignalP"/>
    </source>
</evidence>
<dbReference type="Proteomes" id="UP000004319">
    <property type="component" value="Unassembled WGS sequence"/>
</dbReference>
<feature type="domain" description="DUF4142" evidence="2">
    <location>
        <begin position="51"/>
        <end position="182"/>
    </location>
</feature>
<accession>F7VCA5</accession>